<sequence length="871" mass="100420">MESSMDTTDNLDDLLHKAEQLTAIIDGNIEMPRIERNLKQLLEASDQMYTRTTTSSAKDANDVRASVLLGSKGFDLQKVSQQLESLNQMKKPIQIETETDSDIQGFLKKEYENAIVKNIENVRSSTIDMSDKFYLNYIQKEWNDQKTRILNALVGPDEIKDMSFDLTIDSLNVRSSPHQQSQQRAKLYFDKTFIDKSSISSMNATEMAFAKEVIKYVDQAVNTSIQTDLTETFCTVARNIIGESSVIDLWSMVSSLFSADMPQISQKDPLMRRQNFKLNLHFLNKSCHYLEQKFVQTMQGIVNDPIGQNITADVIYRLVKDYLNIKTPFYSSNTSFNLGISSKDVWEDGTVDGIPVWCFIFYCLRAGSIDAAIQVAQKILNHSLKNELTNILRDYKASHDGYLSRKTEEALRLTYQKSVRLSNDIFKKSVYSIFARCAHDEFDPQIFDKVDDFLWIKLKKVSFNDSENEQFLTTSITSVDQFDLCKFKKEIIEELGENYFEAQEQPFLYFRALFLTLQWEAAIEFLFRFDAYRCYALHIALALHEKNLIVPSQHIKLSILSRSPNDPADIQRLNLAKFISIYTKKFEITNTIDVVYYYYFLHDIHTPSEESLFNSYVSQLVRETKNYDLLLGYINTDGVRVSGAIDKFNQDVSVIITKVAIDLEKDGYFEDAVQLYDLAGNHSKVLSLLNKILSPLVSQHKNVDSKRNRIEEFAIRIAERYCNQKCNASKELKSTFYLLIDLMTFFDYYHNQQYNEALDTIIKLNIFPLRPSEIDGKVNDFTNYPDEIRRNIPDLLLATMDILCAQYKEIKNSIPKIINKFGFLGDASNKEQLCIELREKAKSLITFAGMVPYRMPGDVNAKLIQLESSMT</sequence>
<comment type="similarity">
    <text evidence="2 5">Belongs to the nucleoporin interacting component (NIC) family.</text>
</comment>
<dbReference type="Proteomes" id="UP000790347">
    <property type="component" value="Unassembled WGS sequence"/>
</dbReference>
<dbReference type="PANTHER" id="PTHR11225:SF4">
    <property type="entry name" value="NUCLEAR PORE COMPLEX PROTEIN NUP93"/>
    <property type="match status" value="1"/>
</dbReference>
<reference evidence="7" key="1">
    <citation type="submission" date="2013-05" db="EMBL/GenBank/DDBJ databases">
        <authorList>
            <person name="Yim A.K.Y."/>
            <person name="Chan T.F."/>
            <person name="Ji K.M."/>
            <person name="Liu X.Y."/>
            <person name="Zhou J.W."/>
            <person name="Li R.Q."/>
            <person name="Yang K.Y."/>
            <person name="Li J."/>
            <person name="Li M."/>
            <person name="Law P.T.W."/>
            <person name="Wu Y.L."/>
            <person name="Cai Z.L."/>
            <person name="Qin H."/>
            <person name="Bao Y."/>
            <person name="Leung R.K.K."/>
            <person name="Ng P.K.S."/>
            <person name="Zou J."/>
            <person name="Zhong X.J."/>
            <person name="Ran P.X."/>
            <person name="Zhong N.S."/>
            <person name="Liu Z.G."/>
            <person name="Tsui S.K.W."/>
        </authorList>
    </citation>
    <scope>NUCLEOTIDE SEQUENCE</scope>
    <source>
        <strain evidence="7">Derf</strain>
        <tissue evidence="7">Whole organism</tissue>
    </source>
</reference>
<comment type="subcellular location">
    <subcellularLocation>
        <location evidence="1 5">Nucleus</location>
        <location evidence="1 5">Nuclear pore complex</location>
    </subcellularLocation>
</comment>
<evidence type="ECO:0000256" key="4">
    <source>
        <dbReference type="ARBA" id="ARBA00023242"/>
    </source>
</evidence>
<keyword evidence="3 5" id="KW-0906">Nuclear pore complex</keyword>
<protein>
    <recommendedName>
        <fullName evidence="5">Nuclear pore protein</fullName>
    </recommendedName>
</protein>
<name>A0A922LAD0_DERFA</name>
<evidence type="ECO:0000256" key="3">
    <source>
        <dbReference type="ARBA" id="ARBA00023132"/>
    </source>
</evidence>
<dbReference type="InterPro" id="IPR007231">
    <property type="entry name" value="Nucleoporin_int_Nup93/Nic96"/>
</dbReference>
<dbReference type="GO" id="GO:0016973">
    <property type="term" value="P:poly(A)+ mRNA export from nucleus"/>
    <property type="evidence" value="ECO:0007669"/>
    <property type="project" value="TreeGrafter"/>
</dbReference>
<dbReference type="EMBL" id="SDOV01000004">
    <property type="protein sequence ID" value="KAH7642182.1"/>
    <property type="molecule type" value="Genomic_DNA"/>
</dbReference>
<evidence type="ECO:0000313" key="7">
    <source>
        <dbReference type="EMBL" id="KAH9529331.1"/>
    </source>
</evidence>
<gene>
    <name evidence="7" type="primary">NUP93</name>
    <name evidence="7" type="ORF">DERF_003221</name>
    <name evidence="6" type="ORF">HUG17_5227</name>
</gene>
<dbReference type="GO" id="GO:0017056">
    <property type="term" value="F:structural constituent of nuclear pore"/>
    <property type="evidence" value="ECO:0007669"/>
    <property type="project" value="InterPro"/>
</dbReference>
<reference evidence="6" key="3">
    <citation type="journal article" date="2021" name="World Allergy Organ. J.">
        <title>Chromosome-level assembly of Dermatophagoides farinae genome and transcriptome reveals two novel allergens Der f 37 and Der f 39.</title>
        <authorList>
            <person name="Chen J."/>
            <person name="Cai Z."/>
            <person name="Fan D."/>
            <person name="Hu J."/>
            <person name="Hou Y."/>
            <person name="He Y."/>
            <person name="Zhang Z."/>
            <person name="Zhao Z."/>
            <person name="Gao P."/>
            <person name="Hu W."/>
            <person name="Sun J."/>
            <person name="Li J."/>
            <person name="Ji K."/>
        </authorList>
    </citation>
    <scope>NUCLEOTIDE SEQUENCE</scope>
    <source>
        <strain evidence="6">JKM2019</strain>
    </source>
</reference>
<evidence type="ECO:0000313" key="6">
    <source>
        <dbReference type="EMBL" id="KAH7642182.1"/>
    </source>
</evidence>
<keyword evidence="5" id="KW-0813">Transport</keyword>
<dbReference type="OrthoDB" id="1918363at2759"/>
<dbReference type="PANTHER" id="PTHR11225">
    <property type="entry name" value="NUCLEAR PORE COMPLEX PROTEIN NUP93 NUCLEOPORIN NUP93 DEAD EYE PROTEIN"/>
    <property type="match status" value="1"/>
</dbReference>
<dbReference type="Proteomes" id="UP000828236">
    <property type="component" value="Unassembled WGS sequence"/>
</dbReference>
<evidence type="ECO:0000256" key="1">
    <source>
        <dbReference type="ARBA" id="ARBA00004567"/>
    </source>
</evidence>
<keyword evidence="5" id="KW-0653">Protein transport</keyword>
<evidence type="ECO:0000256" key="2">
    <source>
        <dbReference type="ARBA" id="ARBA00010186"/>
    </source>
</evidence>
<dbReference type="GO" id="GO:0005643">
    <property type="term" value="C:nuclear pore"/>
    <property type="evidence" value="ECO:0007669"/>
    <property type="project" value="UniProtKB-SubCell"/>
</dbReference>
<keyword evidence="4 5" id="KW-0539">Nucleus</keyword>
<keyword evidence="5" id="KW-0509">mRNA transport</keyword>
<dbReference type="EMBL" id="ASGP02000001">
    <property type="protein sequence ID" value="KAH9529331.1"/>
    <property type="molecule type" value="Genomic_DNA"/>
</dbReference>
<comment type="caution">
    <text evidence="7">The sequence shown here is derived from an EMBL/GenBank/DDBJ whole genome shotgun (WGS) entry which is preliminary data.</text>
</comment>
<keyword evidence="5" id="KW-0811">Translocation</keyword>
<reference evidence="7" key="4">
    <citation type="journal article" date="2022" name="Res Sq">
        <title>Comparative Genomics Reveals Insights into the Divergent Evolution of Astigmatic Mites and Household Pest Adaptations.</title>
        <authorList>
            <person name="Xiong Q."/>
            <person name="Wan A.T.-Y."/>
            <person name="Liu X.-Y."/>
            <person name="Fung C.S.-H."/>
            <person name="Xiao X."/>
            <person name="Malainual N."/>
            <person name="Hou J."/>
            <person name="Wang L."/>
            <person name="Wang M."/>
            <person name="Yang K."/>
            <person name="Cui Y."/>
            <person name="Leung E."/>
            <person name="Nong W."/>
            <person name="Shin S.-K."/>
            <person name="Au S."/>
            <person name="Jeong K.Y."/>
            <person name="Chew F.T."/>
            <person name="Hui J."/>
            <person name="Leung T.F."/>
            <person name="Tungtrongchitr A."/>
            <person name="Zhong N."/>
            <person name="Liu Z."/>
            <person name="Tsui S."/>
        </authorList>
    </citation>
    <scope>NUCLEOTIDE SEQUENCE</scope>
    <source>
        <strain evidence="7">Derf</strain>
        <tissue evidence="7">Whole organism</tissue>
    </source>
</reference>
<proteinExistence type="inferred from homology"/>
<keyword evidence="8" id="KW-1185">Reference proteome</keyword>
<dbReference type="AlphaFoldDB" id="A0A922LAD0"/>
<reference evidence="6" key="2">
    <citation type="submission" date="2020-06" db="EMBL/GenBank/DDBJ databases">
        <authorList>
            <person name="Ji K."/>
            <person name="Li J."/>
        </authorList>
    </citation>
    <scope>NUCLEOTIDE SEQUENCE</scope>
    <source>
        <strain evidence="6">JKM2019</strain>
        <tissue evidence="6">Whole body</tissue>
    </source>
</reference>
<dbReference type="GO" id="GO:0006606">
    <property type="term" value="P:protein import into nucleus"/>
    <property type="evidence" value="ECO:0007669"/>
    <property type="project" value="TreeGrafter"/>
</dbReference>
<keyword evidence="5" id="KW-0472">Membrane</keyword>
<organism evidence="7 8">
    <name type="scientific">Dermatophagoides farinae</name>
    <name type="common">American house dust mite</name>
    <dbReference type="NCBI Taxonomy" id="6954"/>
    <lineage>
        <taxon>Eukaryota</taxon>
        <taxon>Metazoa</taxon>
        <taxon>Ecdysozoa</taxon>
        <taxon>Arthropoda</taxon>
        <taxon>Chelicerata</taxon>
        <taxon>Arachnida</taxon>
        <taxon>Acari</taxon>
        <taxon>Acariformes</taxon>
        <taxon>Sarcoptiformes</taxon>
        <taxon>Astigmata</taxon>
        <taxon>Psoroptidia</taxon>
        <taxon>Analgoidea</taxon>
        <taxon>Pyroglyphidae</taxon>
        <taxon>Dermatophagoidinae</taxon>
        <taxon>Dermatophagoides</taxon>
    </lineage>
</organism>
<evidence type="ECO:0000256" key="5">
    <source>
        <dbReference type="RuleBase" id="RU364035"/>
    </source>
</evidence>
<evidence type="ECO:0000313" key="8">
    <source>
        <dbReference type="Proteomes" id="UP000790347"/>
    </source>
</evidence>
<dbReference type="Pfam" id="PF04097">
    <property type="entry name" value="Nic96"/>
    <property type="match status" value="1"/>
</dbReference>
<accession>A0A922LAD0</accession>